<dbReference type="EMBL" id="LXQA011263506">
    <property type="protein sequence ID" value="MCI91129.1"/>
    <property type="molecule type" value="Genomic_DNA"/>
</dbReference>
<proteinExistence type="predicted"/>
<feature type="non-terminal residue" evidence="1">
    <location>
        <position position="30"/>
    </location>
</feature>
<reference evidence="1 2" key="1">
    <citation type="journal article" date="2018" name="Front. Plant Sci.">
        <title>Red Clover (Trifolium pratense) and Zigzag Clover (T. medium) - A Picture of Genomic Similarities and Differences.</title>
        <authorList>
            <person name="Dluhosova J."/>
            <person name="Istvanek J."/>
            <person name="Nedelnik J."/>
            <person name="Repkova J."/>
        </authorList>
    </citation>
    <scope>NUCLEOTIDE SEQUENCE [LARGE SCALE GENOMIC DNA]</scope>
    <source>
        <strain evidence="2">cv. 10/8</strain>
        <tissue evidence="1">Leaf</tissue>
    </source>
</reference>
<accession>A0A392VUK1</accession>
<dbReference type="AlphaFoldDB" id="A0A392VUK1"/>
<evidence type="ECO:0000313" key="2">
    <source>
        <dbReference type="Proteomes" id="UP000265520"/>
    </source>
</evidence>
<sequence length="30" mass="3476">MDLKMRFSYINFAPACRATLPTRCAPRTDE</sequence>
<organism evidence="1 2">
    <name type="scientific">Trifolium medium</name>
    <dbReference type="NCBI Taxonomy" id="97028"/>
    <lineage>
        <taxon>Eukaryota</taxon>
        <taxon>Viridiplantae</taxon>
        <taxon>Streptophyta</taxon>
        <taxon>Embryophyta</taxon>
        <taxon>Tracheophyta</taxon>
        <taxon>Spermatophyta</taxon>
        <taxon>Magnoliopsida</taxon>
        <taxon>eudicotyledons</taxon>
        <taxon>Gunneridae</taxon>
        <taxon>Pentapetalae</taxon>
        <taxon>rosids</taxon>
        <taxon>fabids</taxon>
        <taxon>Fabales</taxon>
        <taxon>Fabaceae</taxon>
        <taxon>Papilionoideae</taxon>
        <taxon>50 kb inversion clade</taxon>
        <taxon>NPAAA clade</taxon>
        <taxon>Hologalegina</taxon>
        <taxon>IRL clade</taxon>
        <taxon>Trifolieae</taxon>
        <taxon>Trifolium</taxon>
    </lineage>
</organism>
<protein>
    <submittedName>
        <fullName evidence="1">Uncharacterized protein</fullName>
    </submittedName>
</protein>
<keyword evidence="2" id="KW-1185">Reference proteome</keyword>
<evidence type="ECO:0000313" key="1">
    <source>
        <dbReference type="EMBL" id="MCI91129.1"/>
    </source>
</evidence>
<dbReference type="Proteomes" id="UP000265520">
    <property type="component" value="Unassembled WGS sequence"/>
</dbReference>
<comment type="caution">
    <text evidence="1">The sequence shown here is derived from an EMBL/GenBank/DDBJ whole genome shotgun (WGS) entry which is preliminary data.</text>
</comment>
<name>A0A392VUK1_9FABA</name>